<dbReference type="Proteomes" id="UP000697107">
    <property type="component" value="Unassembled WGS sequence"/>
</dbReference>
<evidence type="ECO:0000313" key="5">
    <source>
        <dbReference type="EMBL" id="KAG2865108.1"/>
    </source>
</evidence>
<dbReference type="EMBL" id="RCMI01000133">
    <property type="protein sequence ID" value="KAG2931457.1"/>
    <property type="molecule type" value="Genomic_DNA"/>
</dbReference>
<dbReference type="PANTHER" id="PTHR24171:SF8">
    <property type="entry name" value="BRCA1-ASSOCIATED RING DOMAIN PROTEIN 1"/>
    <property type="match status" value="1"/>
</dbReference>
<name>A0A329SMB8_9STRA</name>
<evidence type="ECO:0000313" key="8">
    <source>
        <dbReference type="EMBL" id="KAG2994738.1"/>
    </source>
</evidence>
<reference evidence="5" key="2">
    <citation type="submission" date="2018-10" db="EMBL/GenBank/DDBJ databases">
        <title>Effector identification in a new, highly contiguous assembly of the strawberry crown rot pathogen Phytophthora cactorum.</title>
        <authorList>
            <person name="Armitage A.D."/>
            <person name="Nellist C.F."/>
            <person name="Bates H."/>
            <person name="Vickerstaff R.J."/>
            <person name="Harrison R.J."/>
        </authorList>
    </citation>
    <scope>NUCLEOTIDE SEQUENCE</scope>
    <source>
        <strain evidence="5">15-7</strain>
        <strain evidence="6">4032</strain>
        <strain evidence="7">4040</strain>
        <strain evidence="8">P415</strain>
        <strain evidence="9">P421</strain>
    </source>
</reference>
<dbReference type="InterPro" id="IPR036770">
    <property type="entry name" value="Ankyrin_rpt-contain_sf"/>
</dbReference>
<dbReference type="PRINTS" id="PR01415">
    <property type="entry name" value="ANKYRIN"/>
</dbReference>
<dbReference type="EMBL" id="RCMK01000061">
    <property type="protein sequence ID" value="KAG2950902.1"/>
    <property type="molecule type" value="Genomic_DNA"/>
</dbReference>
<evidence type="ECO:0000256" key="2">
    <source>
        <dbReference type="ARBA" id="ARBA00023043"/>
    </source>
</evidence>
<dbReference type="EMBL" id="RCMG01000065">
    <property type="protein sequence ID" value="KAG2865108.1"/>
    <property type="molecule type" value="Genomic_DNA"/>
</dbReference>
<feature type="repeat" description="ANK" evidence="3">
    <location>
        <begin position="98"/>
        <end position="130"/>
    </location>
</feature>
<evidence type="ECO:0000313" key="10">
    <source>
        <dbReference type="EMBL" id="RAW37993.1"/>
    </source>
</evidence>
<dbReference type="AlphaFoldDB" id="A0A329SMB8"/>
<feature type="compositionally biased region" description="Polar residues" evidence="4">
    <location>
        <begin position="225"/>
        <end position="236"/>
    </location>
</feature>
<dbReference type="Proteomes" id="UP000251314">
    <property type="component" value="Unassembled WGS sequence"/>
</dbReference>
<protein>
    <submittedName>
        <fullName evidence="10">Uncharacterized protein</fullName>
    </submittedName>
</protein>
<dbReference type="Proteomes" id="UP000760860">
    <property type="component" value="Unassembled WGS sequence"/>
</dbReference>
<dbReference type="VEuPathDB" id="FungiDB:PC110_g5768"/>
<dbReference type="STRING" id="29920.A0A329SMB8"/>
<dbReference type="Pfam" id="PF12796">
    <property type="entry name" value="Ank_2"/>
    <property type="match status" value="1"/>
</dbReference>
<dbReference type="Proteomes" id="UP000774804">
    <property type="component" value="Unassembled WGS sequence"/>
</dbReference>
<dbReference type="GO" id="GO:0085020">
    <property type="term" value="P:protein K6-linked ubiquitination"/>
    <property type="evidence" value="ECO:0007669"/>
    <property type="project" value="TreeGrafter"/>
</dbReference>
<evidence type="ECO:0000256" key="1">
    <source>
        <dbReference type="ARBA" id="ARBA00022737"/>
    </source>
</evidence>
<feature type="region of interest" description="Disordered" evidence="4">
    <location>
        <begin position="220"/>
        <end position="243"/>
    </location>
</feature>
<keyword evidence="2 3" id="KW-0040">ANK repeat</keyword>
<dbReference type="PANTHER" id="PTHR24171">
    <property type="entry name" value="ANKYRIN REPEAT DOMAIN-CONTAINING PROTEIN 39-RELATED"/>
    <property type="match status" value="1"/>
</dbReference>
<sequence length="243" mass="27064">MDGFEDLVDDLLGVSNQTNAVVDSKPRPEVSALDLVASGYPIGLAQLLKDDPDFAINARDPKTGRSLLHEACARGDMEIVKFLLQKTEADLMLRTMLGRCTPLHLAVANNHRPIVFLLLSHGADASSRDRFGCSPMHYVKSLSVAKLLVQYGSKVLDYNAKKKHATESVSSFVASIRQDSSIPVVERDAALESYKILIKYLEKQAEYEYRVKLESLRQMKKQTKEQAVTNVTTSSPKRGKRRT</sequence>
<keyword evidence="11" id="KW-1185">Reference proteome</keyword>
<dbReference type="OrthoDB" id="204260at2759"/>
<evidence type="ECO:0000256" key="3">
    <source>
        <dbReference type="PROSITE-ProRule" id="PRU00023"/>
    </source>
</evidence>
<evidence type="ECO:0000313" key="7">
    <source>
        <dbReference type="EMBL" id="KAG2950902.1"/>
    </source>
</evidence>
<dbReference type="SMART" id="SM00248">
    <property type="entry name" value="ANK"/>
    <property type="match status" value="3"/>
</dbReference>
<keyword evidence="1" id="KW-0677">Repeat</keyword>
<proteinExistence type="predicted"/>
<dbReference type="EMBL" id="RCMV01000042">
    <property type="protein sequence ID" value="KAG3227061.1"/>
    <property type="molecule type" value="Genomic_DNA"/>
</dbReference>
<dbReference type="Proteomes" id="UP000736787">
    <property type="component" value="Unassembled WGS sequence"/>
</dbReference>
<dbReference type="EMBL" id="RCML01000056">
    <property type="protein sequence ID" value="KAG2994738.1"/>
    <property type="molecule type" value="Genomic_DNA"/>
</dbReference>
<organism evidence="10 11">
    <name type="scientific">Phytophthora cactorum</name>
    <dbReference type="NCBI Taxonomy" id="29920"/>
    <lineage>
        <taxon>Eukaryota</taxon>
        <taxon>Sar</taxon>
        <taxon>Stramenopiles</taxon>
        <taxon>Oomycota</taxon>
        <taxon>Peronosporomycetes</taxon>
        <taxon>Peronosporales</taxon>
        <taxon>Peronosporaceae</taxon>
        <taxon>Phytophthora</taxon>
    </lineage>
</organism>
<dbReference type="GO" id="GO:0004842">
    <property type="term" value="F:ubiquitin-protein transferase activity"/>
    <property type="evidence" value="ECO:0007669"/>
    <property type="project" value="TreeGrafter"/>
</dbReference>
<evidence type="ECO:0000313" key="9">
    <source>
        <dbReference type="EMBL" id="KAG3227061.1"/>
    </source>
</evidence>
<reference evidence="10 11" key="1">
    <citation type="submission" date="2018-01" db="EMBL/GenBank/DDBJ databases">
        <title>Draft genome of the strawberry crown rot pathogen Phytophthora cactorum.</title>
        <authorList>
            <person name="Armitage A.D."/>
            <person name="Lysoe E."/>
            <person name="Nellist C.F."/>
            <person name="Harrison R.J."/>
            <person name="Brurberg M.B."/>
        </authorList>
    </citation>
    <scope>NUCLEOTIDE SEQUENCE [LARGE SCALE GENOMIC DNA]</scope>
    <source>
        <strain evidence="10 11">10300</strain>
    </source>
</reference>
<dbReference type="PROSITE" id="PS50297">
    <property type="entry name" value="ANK_REP_REGION"/>
    <property type="match status" value="2"/>
</dbReference>
<evidence type="ECO:0000313" key="11">
    <source>
        <dbReference type="Proteomes" id="UP000251314"/>
    </source>
</evidence>
<dbReference type="EMBL" id="MJFZ01000099">
    <property type="protein sequence ID" value="RAW37993.1"/>
    <property type="molecule type" value="Genomic_DNA"/>
</dbReference>
<dbReference type="Proteomes" id="UP000735874">
    <property type="component" value="Unassembled WGS sequence"/>
</dbReference>
<accession>A0A329SMB8</accession>
<dbReference type="PROSITE" id="PS50088">
    <property type="entry name" value="ANK_REPEAT"/>
    <property type="match status" value="2"/>
</dbReference>
<feature type="repeat" description="ANK" evidence="3">
    <location>
        <begin position="63"/>
        <end position="86"/>
    </location>
</feature>
<evidence type="ECO:0000313" key="6">
    <source>
        <dbReference type="EMBL" id="KAG2931457.1"/>
    </source>
</evidence>
<dbReference type="InterPro" id="IPR002110">
    <property type="entry name" value="Ankyrin_rpt"/>
</dbReference>
<evidence type="ECO:0000256" key="4">
    <source>
        <dbReference type="SAM" id="MobiDB-lite"/>
    </source>
</evidence>
<comment type="caution">
    <text evidence="10">The sequence shown here is derived from an EMBL/GenBank/DDBJ whole genome shotgun (WGS) entry which is preliminary data.</text>
</comment>
<dbReference type="SUPFAM" id="SSF48403">
    <property type="entry name" value="Ankyrin repeat"/>
    <property type="match status" value="1"/>
</dbReference>
<gene>
    <name evidence="10" type="ORF">PC110_g5768</name>
    <name evidence="5" type="ORF">PC113_g4003</name>
    <name evidence="6" type="ORF">PC115_g6134</name>
    <name evidence="7" type="ORF">PC117_g4024</name>
    <name evidence="8" type="ORF">PC118_g3358</name>
    <name evidence="9" type="ORF">PC129_g2363</name>
</gene>
<dbReference type="Gene3D" id="1.25.40.20">
    <property type="entry name" value="Ankyrin repeat-containing domain"/>
    <property type="match status" value="1"/>
</dbReference>